<dbReference type="InterPro" id="IPR048362">
    <property type="entry name" value="PARG_helical"/>
</dbReference>
<evidence type="ECO:0000259" key="5">
    <source>
        <dbReference type="Pfam" id="PF20811"/>
    </source>
</evidence>
<evidence type="ECO:0000256" key="1">
    <source>
        <dbReference type="ARBA" id="ARBA00009545"/>
    </source>
</evidence>
<evidence type="ECO:0000256" key="2">
    <source>
        <dbReference type="ARBA" id="ARBA00012255"/>
    </source>
</evidence>
<keyword evidence="3" id="KW-0378">Hydrolase</keyword>
<dbReference type="InterPro" id="IPR007724">
    <property type="entry name" value="Poly_GlycHdrlase"/>
</dbReference>
<comment type="caution">
    <text evidence="6">The sequence shown here is derived from an EMBL/GenBank/DDBJ whole genome shotgun (WGS) entry which is preliminary data.</text>
</comment>
<dbReference type="InterPro" id="IPR046372">
    <property type="entry name" value="PARG_cat_C"/>
</dbReference>
<dbReference type="PANTHER" id="PTHR12837">
    <property type="entry name" value="POLY ADP-RIBOSE GLYCOHYDROLASE"/>
    <property type="match status" value="1"/>
</dbReference>
<dbReference type="EMBL" id="JAVFKD010000014">
    <property type="protein sequence ID" value="KAK5991259.1"/>
    <property type="molecule type" value="Genomic_DNA"/>
</dbReference>
<dbReference type="PANTHER" id="PTHR12837:SF0">
    <property type="entry name" value="POLY(ADP-RIBOSE) GLYCOHYDROLASE"/>
    <property type="match status" value="1"/>
</dbReference>
<reference evidence="6 7" key="1">
    <citation type="submission" date="2024-01" db="EMBL/GenBank/DDBJ databases">
        <title>Complete genome of Cladobotryum mycophilum ATHUM6906.</title>
        <authorList>
            <person name="Christinaki A.C."/>
            <person name="Myridakis A.I."/>
            <person name="Kouvelis V.N."/>
        </authorList>
    </citation>
    <scope>NUCLEOTIDE SEQUENCE [LARGE SCALE GENOMIC DNA]</scope>
    <source>
        <strain evidence="6 7">ATHUM6906</strain>
    </source>
</reference>
<organism evidence="6 7">
    <name type="scientific">Cladobotryum mycophilum</name>
    <dbReference type="NCBI Taxonomy" id="491253"/>
    <lineage>
        <taxon>Eukaryota</taxon>
        <taxon>Fungi</taxon>
        <taxon>Dikarya</taxon>
        <taxon>Ascomycota</taxon>
        <taxon>Pezizomycotina</taxon>
        <taxon>Sordariomycetes</taxon>
        <taxon>Hypocreomycetidae</taxon>
        <taxon>Hypocreales</taxon>
        <taxon>Hypocreaceae</taxon>
        <taxon>Cladobotryum</taxon>
    </lineage>
</organism>
<dbReference type="Proteomes" id="UP001338125">
    <property type="component" value="Unassembled WGS sequence"/>
</dbReference>
<accession>A0ABR0SGG0</accession>
<proteinExistence type="inferred from homology"/>
<dbReference type="Pfam" id="PF20811">
    <property type="entry name" value="PARG_cat_N"/>
    <property type="match status" value="1"/>
</dbReference>
<feature type="domain" description="PARG catalytic Macro" evidence="4">
    <location>
        <begin position="250"/>
        <end position="409"/>
    </location>
</feature>
<protein>
    <recommendedName>
        <fullName evidence="2">poly(ADP-ribose) glycohydrolase</fullName>
        <ecNumber evidence="2">3.2.1.143</ecNumber>
    </recommendedName>
</protein>
<dbReference type="Pfam" id="PF05028">
    <property type="entry name" value="PARG_cat_C"/>
    <property type="match status" value="1"/>
</dbReference>
<feature type="domain" description="PARG helical" evidence="5">
    <location>
        <begin position="84"/>
        <end position="185"/>
    </location>
</feature>
<gene>
    <name evidence="6" type="ORF">PT974_09539</name>
</gene>
<comment type="similarity">
    <text evidence="1">Belongs to the poly(ADP-ribose) glycohydrolase family.</text>
</comment>
<evidence type="ECO:0000256" key="3">
    <source>
        <dbReference type="ARBA" id="ARBA00022801"/>
    </source>
</evidence>
<evidence type="ECO:0000259" key="4">
    <source>
        <dbReference type="Pfam" id="PF05028"/>
    </source>
</evidence>
<keyword evidence="7" id="KW-1185">Reference proteome</keyword>
<dbReference type="EC" id="3.2.1.143" evidence="2"/>
<name>A0ABR0SGG0_9HYPO</name>
<evidence type="ECO:0000313" key="6">
    <source>
        <dbReference type="EMBL" id="KAK5991259.1"/>
    </source>
</evidence>
<sequence>MTTAWSSSVLPNSPTQRCLDRFSILEDQEGEDGLVEFWPLLQEILKQKVTESSQLLDVLDTISNIVQGDSGHAGDYGSLIAVVEQNRDVFFSRLWPSIVRIALKLPEFFPTGTIPILRPGGKLCLSVDEAACLVAHQFLCTLQPPNWRDSFYDFSIWYASDQRHPKAAQMYLTALFSYFERFSETDIESENSRSIHGGGVEFSLCAFNEPRLFTPAHLEMIPVTPLKVLDVGTFSTEQQELCYQGLGGGVVVAANKDIGFGQSATQEELYVGNCPEACPAVLFTPTLEHAHVLVIRGASPMLRISGQRRDISWEVLPPEARRGGRMLLMDALEIDRAEDGELLPDLKPENMAREMKKAYTAFSSWSSDEGQVVWSGLWGCGAFNGDPGVKVVLMWIAASLAGKELRIICDSSQGSASTQISRLVDGVPSVWKVKHLVDLANAMPKNTERLQNDGLATGQST</sequence>
<evidence type="ECO:0000313" key="7">
    <source>
        <dbReference type="Proteomes" id="UP001338125"/>
    </source>
</evidence>